<dbReference type="InterPro" id="IPR042104">
    <property type="entry name" value="PKS_dehydratase_sf"/>
</dbReference>
<evidence type="ECO:0000256" key="2">
    <source>
        <dbReference type="ARBA" id="ARBA00022450"/>
    </source>
</evidence>
<dbReference type="Proteomes" id="UP000764110">
    <property type="component" value="Unassembled WGS sequence"/>
</dbReference>
<dbReference type="Gene3D" id="3.40.50.720">
    <property type="entry name" value="NAD(P)-binding Rossmann-like Domain"/>
    <property type="match status" value="2"/>
</dbReference>
<dbReference type="SMART" id="SM00827">
    <property type="entry name" value="PKS_AT"/>
    <property type="match status" value="1"/>
</dbReference>
<evidence type="ECO:0000256" key="5">
    <source>
        <dbReference type="ARBA" id="ARBA00022857"/>
    </source>
</evidence>
<dbReference type="SUPFAM" id="SSF50129">
    <property type="entry name" value="GroES-like"/>
    <property type="match status" value="1"/>
</dbReference>
<dbReference type="SMART" id="SM00826">
    <property type="entry name" value="PKS_DH"/>
    <property type="match status" value="1"/>
</dbReference>
<evidence type="ECO:0000259" key="12">
    <source>
        <dbReference type="PROSITE" id="PS52004"/>
    </source>
</evidence>
<dbReference type="PROSITE" id="PS52019">
    <property type="entry name" value="PKS_MFAS_DH"/>
    <property type="match status" value="1"/>
</dbReference>
<feature type="active site" description="Proton donor; for dehydratase activity" evidence="9">
    <location>
        <position position="1138"/>
    </location>
</feature>
<dbReference type="Pfam" id="PF08242">
    <property type="entry name" value="Methyltransf_12"/>
    <property type="match status" value="1"/>
</dbReference>
<dbReference type="InterPro" id="IPR013968">
    <property type="entry name" value="PKS_KR"/>
</dbReference>
<dbReference type="Pfam" id="PF00550">
    <property type="entry name" value="PP-binding"/>
    <property type="match status" value="1"/>
</dbReference>
<feature type="region of interest" description="N-terminal hotdog fold" evidence="9">
    <location>
        <begin position="922"/>
        <end position="1054"/>
    </location>
</feature>
<evidence type="ECO:0000259" key="13">
    <source>
        <dbReference type="PROSITE" id="PS52019"/>
    </source>
</evidence>
<dbReference type="GO" id="GO:0004315">
    <property type="term" value="F:3-oxoacyl-[acyl-carrier-protein] synthase activity"/>
    <property type="evidence" value="ECO:0007669"/>
    <property type="project" value="InterPro"/>
</dbReference>
<dbReference type="InterPro" id="IPR032821">
    <property type="entry name" value="PKS_assoc"/>
</dbReference>
<dbReference type="InterPro" id="IPR036736">
    <property type="entry name" value="ACP-like_sf"/>
</dbReference>
<dbReference type="FunFam" id="3.40.50.720:FF:000209">
    <property type="entry name" value="Polyketide synthase Pks12"/>
    <property type="match status" value="1"/>
</dbReference>
<gene>
    <name evidence="14" type="ORF">MHUMG1_09025</name>
</gene>
<dbReference type="EMBL" id="JACEFI010000022">
    <property type="protein sequence ID" value="KAH0593303.1"/>
    <property type="molecule type" value="Genomic_DNA"/>
</dbReference>
<name>A0A9P8M3W4_9HYPO</name>
<keyword evidence="15" id="KW-1185">Reference proteome</keyword>
<dbReference type="Pfam" id="PF21089">
    <property type="entry name" value="PKS_DH_N"/>
    <property type="match status" value="1"/>
</dbReference>
<dbReference type="InterPro" id="IPR049900">
    <property type="entry name" value="PKS_mFAS_DH"/>
</dbReference>
<dbReference type="InterPro" id="IPR009081">
    <property type="entry name" value="PP-bd_ACP"/>
</dbReference>
<dbReference type="GO" id="GO:0004312">
    <property type="term" value="F:fatty acid synthase activity"/>
    <property type="evidence" value="ECO:0007669"/>
    <property type="project" value="TreeGrafter"/>
</dbReference>
<feature type="domain" description="Carrier" evidence="11">
    <location>
        <begin position="2399"/>
        <end position="2476"/>
    </location>
</feature>
<evidence type="ECO:0000256" key="3">
    <source>
        <dbReference type="ARBA" id="ARBA00022553"/>
    </source>
</evidence>
<dbReference type="InterPro" id="IPR013154">
    <property type="entry name" value="ADH-like_N"/>
</dbReference>
<dbReference type="PROSITE" id="PS50075">
    <property type="entry name" value="CARRIER"/>
    <property type="match status" value="1"/>
</dbReference>
<keyword evidence="4" id="KW-0808">Transferase</keyword>
<dbReference type="InterPro" id="IPR018201">
    <property type="entry name" value="Ketoacyl_synth_AS"/>
</dbReference>
<dbReference type="GO" id="GO:0044550">
    <property type="term" value="P:secondary metabolite biosynthetic process"/>
    <property type="evidence" value="ECO:0007669"/>
    <property type="project" value="TreeGrafter"/>
</dbReference>
<dbReference type="PANTHER" id="PTHR43775:SF29">
    <property type="entry name" value="ASPERFURANONE POLYKETIDE SYNTHASE AFOG-RELATED"/>
    <property type="match status" value="1"/>
</dbReference>
<feature type="region of interest" description="Disordered" evidence="10">
    <location>
        <begin position="2375"/>
        <end position="2396"/>
    </location>
</feature>
<evidence type="ECO:0000256" key="1">
    <source>
        <dbReference type="ARBA" id="ARBA00005179"/>
    </source>
</evidence>
<dbReference type="InterPro" id="IPR036291">
    <property type="entry name" value="NAD(P)-bd_dom_sf"/>
</dbReference>
<dbReference type="CDD" id="cd00833">
    <property type="entry name" value="PKS"/>
    <property type="match status" value="1"/>
</dbReference>
<evidence type="ECO:0000256" key="10">
    <source>
        <dbReference type="SAM" id="MobiDB-lite"/>
    </source>
</evidence>
<feature type="region of interest" description="C-terminal hotdog fold" evidence="9">
    <location>
        <begin position="1072"/>
        <end position="1229"/>
    </location>
</feature>
<keyword evidence="6" id="KW-0560">Oxidoreductase</keyword>
<dbReference type="InterPro" id="IPR001227">
    <property type="entry name" value="Ac_transferase_dom_sf"/>
</dbReference>
<dbReference type="SUPFAM" id="SSF47336">
    <property type="entry name" value="ACP-like"/>
    <property type="match status" value="1"/>
</dbReference>
<dbReference type="InterPro" id="IPR016039">
    <property type="entry name" value="Thiolase-like"/>
</dbReference>
<dbReference type="InterPro" id="IPR020807">
    <property type="entry name" value="PKS_DH"/>
</dbReference>
<feature type="compositionally biased region" description="Gly residues" evidence="10">
    <location>
        <begin position="2383"/>
        <end position="2395"/>
    </location>
</feature>
<dbReference type="Gene3D" id="3.90.180.10">
    <property type="entry name" value="Medium-chain alcohol dehydrogenases, catalytic domain"/>
    <property type="match status" value="1"/>
</dbReference>
<dbReference type="Gene3D" id="3.10.129.110">
    <property type="entry name" value="Polyketide synthase dehydratase"/>
    <property type="match status" value="1"/>
</dbReference>
<dbReference type="SUPFAM" id="SSF53335">
    <property type="entry name" value="S-adenosyl-L-methionine-dependent methyltransferases"/>
    <property type="match status" value="1"/>
</dbReference>
<dbReference type="CDD" id="cd05195">
    <property type="entry name" value="enoyl_red"/>
    <property type="match status" value="1"/>
</dbReference>
<organism evidence="14 15">
    <name type="scientific">Metarhizium humberi</name>
    <dbReference type="NCBI Taxonomy" id="2596975"/>
    <lineage>
        <taxon>Eukaryota</taxon>
        <taxon>Fungi</taxon>
        <taxon>Dikarya</taxon>
        <taxon>Ascomycota</taxon>
        <taxon>Pezizomycotina</taxon>
        <taxon>Sordariomycetes</taxon>
        <taxon>Hypocreomycetidae</taxon>
        <taxon>Hypocreales</taxon>
        <taxon>Clavicipitaceae</taxon>
        <taxon>Metarhizium</taxon>
    </lineage>
</organism>
<dbReference type="InterPro" id="IPR016035">
    <property type="entry name" value="Acyl_Trfase/lysoPLipase"/>
</dbReference>
<accession>A0A9P8M3W4</accession>
<dbReference type="SUPFAM" id="SSF55048">
    <property type="entry name" value="Probable ACP-binding domain of malonyl-CoA ACP transacylase"/>
    <property type="match status" value="1"/>
</dbReference>
<dbReference type="Pfam" id="PF08240">
    <property type="entry name" value="ADH_N"/>
    <property type="match status" value="1"/>
</dbReference>
<dbReference type="SUPFAM" id="SSF53901">
    <property type="entry name" value="Thiolase-like"/>
    <property type="match status" value="1"/>
</dbReference>
<dbReference type="Gene3D" id="3.40.366.10">
    <property type="entry name" value="Malonyl-Coenzyme A Acyl Carrier Protein, domain 2"/>
    <property type="match status" value="1"/>
</dbReference>
<dbReference type="SMART" id="SM00822">
    <property type="entry name" value="PKS_KR"/>
    <property type="match status" value="1"/>
</dbReference>
<dbReference type="SMART" id="SM00823">
    <property type="entry name" value="PKS_PP"/>
    <property type="match status" value="1"/>
</dbReference>
<dbReference type="PROSITE" id="PS00606">
    <property type="entry name" value="KS3_1"/>
    <property type="match status" value="1"/>
</dbReference>
<keyword evidence="3" id="KW-0597">Phosphoprotein</keyword>
<keyword evidence="5" id="KW-0521">NADP</keyword>
<evidence type="ECO:0000313" key="14">
    <source>
        <dbReference type="EMBL" id="KAH0593303.1"/>
    </source>
</evidence>
<dbReference type="PANTHER" id="PTHR43775">
    <property type="entry name" value="FATTY ACID SYNTHASE"/>
    <property type="match status" value="1"/>
</dbReference>
<keyword evidence="7" id="KW-0511">Multifunctional enzyme</keyword>
<dbReference type="GO" id="GO:0031177">
    <property type="term" value="F:phosphopantetheine binding"/>
    <property type="evidence" value="ECO:0007669"/>
    <property type="project" value="InterPro"/>
</dbReference>
<dbReference type="SUPFAM" id="SSF51735">
    <property type="entry name" value="NAD(P)-binding Rossmann-fold domains"/>
    <property type="match status" value="2"/>
</dbReference>
<dbReference type="Gene3D" id="1.10.1200.10">
    <property type="entry name" value="ACP-like"/>
    <property type="match status" value="1"/>
</dbReference>
<dbReference type="InterPro" id="IPR013217">
    <property type="entry name" value="Methyltransf_12"/>
</dbReference>
<dbReference type="InterPro" id="IPR014031">
    <property type="entry name" value="Ketoacyl_synth_C"/>
</dbReference>
<feature type="active site" description="Proton acceptor; for dehydratase activity" evidence="9">
    <location>
        <position position="954"/>
    </location>
</feature>
<comment type="caution">
    <text evidence="14">The sequence shown here is derived from an EMBL/GenBank/DDBJ whole genome shotgun (WGS) entry which is preliminary data.</text>
</comment>
<dbReference type="Pfam" id="PF02801">
    <property type="entry name" value="Ketoacyl-synt_C"/>
    <property type="match status" value="1"/>
</dbReference>
<dbReference type="Pfam" id="PF00698">
    <property type="entry name" value="Acyl_transf_1"/>
    <property type="match status" value="1"/>
</dbReference>
<evidence type="ECO:0000256" key="4">
    <source>
        <dbReference type="ARBA" id="ARBA00022679"/>
    </source>
</evidence>
<dbReference type="SMART" id="SM00825">
    <property type="entry name" value="PKS_KS"/>
    <property type="match status" value="1"/>
</dbReference>
<dbReference type="CDD" id="cd02440">
    <property type="entry name" value="AdoMet_MTases"/>
    <property type="match status" value="1"/>
</dbReference>
<dbReference type="Pfam" id="PF08659">
    <property type="entry name" value="KR"/>
    <property type="match status" value="1"/>
</dbReference>
<dbReference type="SMART" id="SM00829">
    <property type="entry name" value="PKS_ER"/>
    <property type="match status" value="1"/>
</dbReference>
<dbReference type="InterPro" id="IPR020806">
    <property type="entry name" value="PKS_PP-bd"/>
</dbReference>
<dbReference type="InterPro" id="IPR020843">
    <property type="entry name" value="ER"/>
</dbReference>
<evidence type="ECO:0000256" key="8">
    <source>
        <dbReference type="ARBA" id="ARBA00023315"/>
    </source>
</evidence>
<dbReference type="InterPro" id="IPR029063">
    <property type="entry name" value="SAM-dependent_MTases_sf"/>
</dbReference>
<dbReference type="InterPro" id="IPR014030">
    <property type="entry name" value="Ketoacyl_synth_N"/>
</dbReference>
<dbReference type="PROSITE" id="PS52004">
    <property type="entry name" value="KS3_2"/>
    <property type="match status" value="1"/>
</dbReference>
<dbReference type="Pfam" id="PF00109">
    <property type="entry name" value="ketoacyl-synt"/>
    <property type="match status" value="1"/>
</dbReference>
<dbReference type="GO" id="GO:0016491">
    <property type="term" value="F:oxidoreductase activity"/>
    <property type="evidence" value="ECO:0007669"/>
    <property type="project" value="UniProtKB-KW"/>
</dbReference>
<evidence type="ECO:0000256" key="9">
    <source>
        <dbReference type="PROSITE-ProRule" id="PRU01363"/>
    </source>
</evidence>
<dbReference type="InterPro" id="IPR014043">
    <property type="entry name" value="Acyl_transferase_dom"/>
</dbReference>
<keyword evidence="8" id="KW-0012">Acyltransferase</keyword>
<evidence type="ECO:0000256" key="6">
    <source>
        <dbReference type="ARBA" id="ARBA00023002"/>
    </source>
</evidence>
<evidence type="ECO:0000259" key="11">
    <source>
        <dbReference type="PROSITE" id="PS50075"/>
    </source>
</evidence>
<dbReference type="Pfam" id="PF13602">
    <property type="entry name" value="ADH_zinc_N_2"/>
    <property type="match status" value="1"/>
</dbReference>
<keyword evidence="2" id="KW-0596">Phosphopantetheine</keyword>
<reference evidence="14 15" key="1">
    <citation type="submission" date="2020-07" db="EMBL/GenBank/DDBJ databases">
        <title>Metarhizium humberi genome.</title>
        <authorList>
            <person name="Lysoe E."/>
        </authorList>
    </citation>
    <scope>NUCLEOTIDE SEQUENCE [LARGE SCALE GENOMIC DNA]</scope>
    <source>
        <strain evidence="14 15">ESALQ1638</strain>
    </source>
</reference>
<evidence type="ECO:0000313" key="15">
    <source>
        <dbReference type="Proteomes" id="UP000764110"/>
    </source>
</evidence>
<dbReference type="Gene3D" id="3.40.47.10">
    <property type="match status" value="1"/>
</dbReference>
<protein>
    <submittedName>
        <fullName evidence="14">Polyketide synthase</fullName>
    </submittedName>
</protein>
<dbReference type="Pfam" id="PF16197">
    <property type="entry name" value="KAsynt_C_assoc"/>
    <property type="match status" value="1"/>
</dbReference>
<dbReference type="Gene3D" id="3.40.50.150">
    <property type="entry name" value="Vaccinia Virus protein VP39"/>
    <property type="match status" value="1"/>
</dbReference>
<dbReference type="GO" id="GO:1901336">
    <property type="term" value="P:lactone biosynthetic process"/>
    <property type="evidence" value="ECO:0007669"/>
    <property type="project" value="UniProtKB-ARBA"/>
</dbReference>
<evidence type="ECO:0000256" key="7">
    <source>
        <dbReference type="ARBA" id="ARBA00023268"/>
    </source>
</evidence>
<dbReference type="InterPro" id="IPR049552">
    <property type="entry name" value="PKS_DH_N"/>
</dbReference>
<dbReference type="GO" id="GO:0006633">
    <property type="term" value="P:fatty acid biosynthetic process"/>
    <property type="evidence" value="ECO:0007669"/>
    <property type="project" value="InterPro"/>
</dbReference>
<dbReference type="InterPro" id="IPR016036">
    <property type="entry name" value="Malonyl_transacylase_ACP-bd"/>
</dbReference>
<dbReference type="InterPro" id="IPR050091">
    <property type="entry name" value="PKS_NRPS_Biosynth_Enz"/>
</dbReference>
<proteinExistence type="predicted"/>
<dbReference type="InterPro" id="IPR020841">
    <property type="entry name" value="PKS_Beta-ketoAc_synthase_dom"/>
</dbReference>
<feature type="domain" description="PKS/mFAS DH" evidence="13">
    <location>
        <begin position="922"/>
        <end position="1229"/>
    </location>
</feature>
<dbReference type="SUPFAM" id="SSF52151">
    <property type="entry name" value="FabD/lysophospholipase-like"/>
    <property type="match status" value="1"/>
</dbReference>
<dbReference type="InterPro" id="IPR057326">
    <property type="entry name" value="KR_dom"/>
</dbReference>
<dbReference type="InterPro" id="IPR011032">
    <property type="entry name" value="GroES-like_sf"/>
</dbReference>
<sequence length="2477" mass="268786">MNSSTSPIAIVGYSYRAPGVGRKGLWDFLAEAKSAWSRVPTDRFQQDAFHHADTNKRGCFSSQGAHFLPDDVYEFDAPFFNLRADEARAVDPQHRMMLECALEAAENAGLCLADLAGANIGVFSAIGSSEYAQQIVEDLPSATRWAATGTAGCMFANRLSYFFDLVGPSIALDAACASSSYAVHLACQSLRAGECKAAFVAAATLLLGPAHWVMLDTMGALSPEGKSFSYDVKASGFGRGEGAACLVLKPVVDALENGDPIHAVIRNSACSHSGRSESITMPSRDAQERLLRQVHAEIGLRPAGTPVVEGHGTGTQVGDPIEAGAFATVFASERTPTDPVYIGSLKSNFGHLEGASGILAIIKAVLMIQHGHILPNAHFEKFNINIEGAGKLRVAQKTIPWPQNAPSRVCVTNFGFGGSNAVLILESASYMSSPAASHTAHGAKIHANSKLFTLSAKSEHSAQSYLTSIVKYLATVTESSGYVNDLAYTLGQRRTHYPYRIAVASDSIADLKTQLETASPVKMRDHAIAFVFTGQGAQYAQMASGLKHYPVFGATLDRAEATLKEMGAPWSLTNELEKPQSESRINDAEISQPACTSIQLALVALLQSWGIMPSVVTGHSSGEIAAAFTAGLVTFQAAIAVAYFRGQAVTQLAKTGTQKGAMLALGVAADKAKELLEKNANGYATVAAINSPTSVTLSGDEAAVESIHKLADELSIFARRLQVDVAYHSNHMTPVSTWYLKSIEPFFCSSNNLPGKDPISHPVSFISSVSGAALDATDASYWVKNLLQPVRFADAVTNLHGRTAKDGNMKSLTVVIEIGPHSALQNPVKQTFKVLQDDNEKGKLTYYPSLVRGTGAQEALLGLAGRLFTIGSSIKLCAINQLSKHNAHVLSNLPAYSWNKSTRYLHESRIVHDKLHPGHSYDALLGWKSPYGVGNDHLFRQVFTLDQAPWVRDHNVGGHVIFPMTGFLSMAIEAARRISPVMPSSILIREFHVKRSLEIREEDDIDMSTKLRPSMTGSEAFSTTAWVFEIASWTEKDGWTIHCHGQVETEEREMTADDHVFKSSLPLIDSERLKETKERLAYSEDEPGGTRYGPAFQAIVRSWEGPGWTVTENKLRERDLSWLSPYGSLISVDPPTLDGFVQGFRPLIKASARGGGLMPNFVGQLRISNHIPTEKGLCFTVVTQLLDHDTKTGTLRISIAVFARCRGSLMPVAEWECVTLRSIGSFDGGDGSASLPVSYQVDLLPSMDFASSQDLAKMIEIDPVDENDLARRQRANRAALTYMARALDETAGDERCQLPSHLSKFVTWATGLVREEGGLLDNNDKPSLLAEVANFNAQGEMMCAVGENLVPILRGEVQPLEIMLKDGLLARSYEDDGSNTRASRALARCACRIANKNFHVRILEVGSGTGSTTLPVLQELWPQGNGSQGGFSYTFTDISAGFFENASKKLANWSQHVTYKKLDITQDPRQQGLKSQDYDIVIASNVLHATADMTVTIDNVRSLLRPRGKLLLLEGIRHAPAALPFALLPGWWYAVDEYRSHEEGPLLSDEAWERLLIARGFSGVDSRVMDYTTAADHQTSVMCSTRVGVSDEEASPRVTVCGPLMEDQEQEFANMVATHTASKLGCECVIKPFLELDDDDSMCIFIDSPDSILKDVSSETFESLQRALLETKSLLWVVPENHAPEALSMKGIINTLRLETEARNLLWLEETPLTAQGASAIAKLAARLPDDEAGSSLDQDFVWHRELLHVPRLRQVEAAKEVFGTEARIPVRRMQTLRSGEQALEMTMDVAGSPSSIYFRRTDALQKPLDKDEVLVRVEATGMNFRDLLVVLGSIPWTRPGLEGVGTVMRTGADVCDFKPGDRIYYGLHGGAFASHVQVASWQACRVPDEISTVDAATIPIAYLTASLALKSIACLQSGESVLIHAASGAVGQACIILAQTLGAHIYVTAGTGKKRNFIHKTFGIPQSHIYSSRTTEFKDAIISDTNGRGVDVIINSLSGNLLQESWTLIAGFGRFIELGKKDLLQNSHLAMRPFDRNATFSSVDLRSYMKQRPDKLKQTLLELTDLLKRNVIIPIRPVTLLPVSELASGLRRLQSGKNIGKIVITMGRRDAVLAECLSPLRPLSAPPLLSPDATYVITGGTGGIGLSLGPWMVNNGARNIVLLGRSGDSRPKVKKVLQQYAHAGSGVQMRAIACDVGSRAELQRALDSIRDLPPVRGVVHGALFLRPRVQGAWNLHHLLPELDFFVILSSLLGDMGNIGQAIYAGTATFFDAFARYRMARGLHAVSISLPAVLGVGYVAERNLTEQLERSLGGSLDETHLGILVKGAIVGPSSGLNFNGKAVSFLAGNGIDTRSMPWQCFNPRDSGRMMHARRHVSPANGTRQGGGDVGSGSRSGNGDPFEALLTALMDKVSAITMMDRDEVEADVPLVKYSLDSLVSVELRNWIRRETGVDISLPKFMTAPNLRALATDILSQQK</sequence>
<comment type="pathway">
    <text evidence="1">Secondary metabolite biosynthesis.</text>
</comment>
<feature type="domain" description="Ketosynthase family 3 (KS3)" evidence="12">
    <location>
        <begin position="5"/>
        <end position="427"/>
    </location>
</feature>